<evidence type="ECO:0000256" key="1">
    <source>
        <dbReference type="SAM" id="Phobius"/>
    </source>
</evidence>
<protein>
    <submittedName>
        <fullName evidence="2">Uncharacterized protein</fullName>
    </submittedName>
</protein>
<keyword evidence="1" id="KW-1133">Transmembrane helix</keyword>
<sequence>MISQQVQFGFNVNANKKHSLYMETVFFICTLSYYFSLCNTSFYLYVVHQIMWGKEIFPGKLSKYRRYLSTFFLKEKSSIAFIHKFISIII</sequence>
<dbReference type="AlphaFoldDB" id="A0A090YQP3"/>
<dbReference type="PATRIC" id="fig|1405.8.peg.3286"/>
<feature type="transmembrane region" description="Helical" evidence="1">
    <location>
        <begin position="25"/>
        <end position="46"/>
    </location>
</feature>
<accession>A0A090YQP3</accession>
<evidence type="ECO:0000313" key="3">
    <source>
        <dbReference type="Proteomes" id="UP000029389"/>
    </source>
</evidence>
<gene>
    <name evidence="2" type="ORF">DJ93_3178</name>
</gene>
<dbReference type="Proteomes" id="UP000029389">
    <property type="component" value="Unassembled WGS sequence"/>
</dbReference>
<organism evidence="2 3">
    <name type="scientific">Bacillus clarus</name>
    <dbReference type="NCBI Taxonomy" id="2338372"/>
    <lineage>
        <taxon>Bacteria</taxon>
        <taxon>Bacillati</taxon>
        <taxon>Bacillota</taxon>
        <taxon>Bacilli</taxon>
        <taxon>Bacillales</taxon>
        <taxon>Bacillaceae</taxon>
        <taxon>Bacillus</taxon>
        <taxon>Bacillus cereus group</taxon>
    </lineage>
</organism>
<evidence type="ECO:0000313" key="2">
    <source>
        <dbReference type="EMBL" id="KFN01124.1"/>
    </source>
</evidence>
<keyword evidence="1" id="KW-0812">Transmembrane</keyword>
<comment type="caution">
    <text evidence="2">The sequence shown here is derived from an EMBL/GenBank/DDBJ whole genome shotgun (WGS) entry which is preliminary data.</text>
</comment>
<name>A0A090YQP3_9BACI</name>
<reference evidence="2 3" key="1">
    <citation type="submission" date="2014-04" db="EMBL/GenBank/DDBJ databases">
        <authorList>
            <person name="Bishop-Lilly K.A."/>
            <person name="Broomall S.M."/>
            <person name="Chain P.S."/>
            <person name="Chertkov O."/>
            <person name="Coyne S.R."/>
            <person name="Daligault H.E."/>
            <person name="Davenport K.W."/>
            <person name="Erkkila T."/>
            <person name="Frey K.G."/>
            <person name="Gibbons H.S."/>
            <person name="Gu W."/>
            <person name="Jaissle J."/>
            <person name="Johnson S.L."/>
            <person name="Koroleva G.I."/>
            <person name="Ladner J.T."/>
            <person name="Lo C.-C."/>
            <person name="Minogue T.D."/>
            <person name="Munk C."/>
            <person name="Palacios G.F."/>
            <person name="Redden C.L."/>
            <person name="Rosenzweig C.N."/>
            <person name="Scholz M.B."/>
            <person name="Teshima H."/>
            <person name="Xu Y."/>
        </authorList>
    </citation>
    <scope>NUCLEOTIDE SEQUENCE [LARGE SCALE GENOMIC DNA]</scope>
    <source>
        <strain evidence="2 3">BHP</strain>
    </source>
</reference>
<keyword evidence="1" id="KW-0472">Membrane</keyword>
<proteinExistence type="predicted"/>
<dbReference type="EMBL" id="JMQC01000008">
    <property type="protein sequence ID" value="KFN01124.1"/>
    <property type="molecule type" value="Genomic_DNA"/>
</dbReference>